<organism evidence="3 4">
    <name type="scientific">Eiseniibacteriota bacterium</name>
    <dbReference type="NCBI Taxonomy" id="2212470"/>
    <lineage>
        <taxon>Bacteria</taxon>
        <taxon>Candidatus Eiseniibacteriota</taxon>
    </lineage>
</organism>
<dbReference type="Gene3D" id="2.40.128.110">
    <property type="entry name" value="Lipid/polyisoprenoid-binding, YceI-like"/>
    <property type="match status" value="1"/>
</dbReference>
<dbReference type="Pfam" id="PF04264">
    <property type="entry name" value="YceI"/>
    <property type="match status" value="1"/>
</dbReference>
<protein>
    <submittedName>
        <fullName evidence="3">Polyisoprenoid-binding protein</fullName>
    </submittedName>
</protein>
<evidence type="ECO:0000256" key="1">
    <source>
        <dbReference type="SAM" id="SignalP"/>
    </source>
</evidence>
<dbReference type="AlphaFoldDB" id="A0A7Y2E838"/>
<comment type="caution">
    <text evidence="3">The sequence shown here is derived from an EMBL/GenBank/DDBJ whole genome shotgun (WGS) entry which is preliminary data.</text>
</comment>
<dbReference type="PANTHER" id="PTHR34406:SF1">
    <property type="entry name" value="PROTEIN YCEI"/>
    <property type="match status" value="1"/>
</dbReference>
<dbReference type="SMART" id="SM00867">
    <property type="entry name" value="YceI"/>
    <property type="match status" value="1"/>
</dbReference>
<reference evidence="3 4" key="1">
    <citation type="submission" date="2020-03" db="EMBL/GenBank/DDBJ databases">
        <title>Metabolic flexibility allows generalist bacteria to become dominant in a frequently disturbed ecosystem.</title>
        <authorList>
            <person name="Chen Y.-J."/>
            <person name="Leung P.M."/>
            <person name="Bay S.K."/>
            <person name="Hugenholtz P."/>
            <person name="Kessler A.J."/>
            <person name="Shelley G."/>
            <person name="Waite D.W."/>
            <person name="Cook P.L."/>
            <person name="Greening C."/>
        </authorList>
    </citation>
    <scope>NUCLEOTIDE SEQUENCE [LARGE SCALE GENOMIC DNA]</scope>
    <source>
        <strain evidence="3">SS_bin_28</strain>
    </source>
</reference>
<accession>A0A7Y2E838</accession>
<evidence type="ECO:0000259" key="2">
    <source>
        <dbReference type="SMART" id="SM00867"/>
    </source>
</evidence>
<keyword evidence="1" id="KW-0732">Signal</keyword>
<dbReference type="EMBL" id="JABDJR010000186">
    <property type="protein sequence ID" value="NNF06092.1"/>
    <property type="molecule type" value="Genomic_DNA"/>
</dbReference>
<name>A0A7Y2E838_UNCEI</name>
<dbReference type="PANTHER" id="PTHR34406">
    <property type="entry name" value="PROTEIN YCEI"/>
    <property type="match status" value="1"/>
</dbReference>
<feature type="domain" description="Lipid/polyisoprenoid-binding YceI-like" evidence="2">
    <location>
        <begin position="24"/>
        <end position="191"/>
    </location>
</feature>
<gene>
    <name evidence="3" type="ORF">HKN21_04975</name>
</gene>
<dbReference type="SUPFAM" id="SSF101874">
    <property type="entry name" value="YceI-like"/>
    <property type="match status" value="1"/>
</dbReference>
<evidence type="ECO:0000313" key="3">
    <source>
        <dbReference type="EMBL" id="NNF06092.1"/>
    </source>
</evidence>
<proteinExistence type="predicted"/>
<sequence length="193" mass="20965">MKRILGTLIALSILVTPVVASASDWAIDASHSTVGFKVRHFFTKVGGNFGEYSGTITYDPKHPEKASVEVTINAASINTNHEKRDGHLKSEDFFFVESHPEITFKSNKVEKKDDVLHVHGDLTMRGVTKPVVLKTEFLGAGPDGWGGTRAGFTATTKINRKDFGINWNKALDQGGAVLGDDVAITLDIEAVLE</sequence>
<feature type="non-terminal residue" evidence="3">
    <location>
        <position position="193"/>
    </location>
</feature>
<dbReference type="InterPro" id="IPR007372">
    <property type="entry name" value="Lipid/polyisoprenoid-bd_YceI"/>
</dbReference>
<feature type="chain" id="PRO_5031501567" evidence="1">
    <location>
        <begin position="23"/>
        <end position="193"/>
    </location>
</feature>
<evidence type="ECO:0000313" key="4">
    <source>
        <dbReference type="Proteomes" id="UP000547674"/>
    </source>
</evidence>
<feature type="signal peptide" evidence="1">
    <location>
        <begin position="1"/>
        <end position="22"/>
    </location>
</feature>
<dbReference type="InterPro" id="IPR036761">
    <property type="entry name" value="TTHA0802/YceI-like_sf"/>
</dbReference>
<dbReference type="Proteomes" id="UP000547674">
    <property type="component" value="Unassembled WGS sequence"/>
</dbReference>